<dbReference type="AlphaFoldDB" id="A0A1Y1MQV5"/>
<dbReference type="InterPro" id="IPR003103">
    <property type="entry name" value="BAG_domain"/>
</dbReference>
<accession>A0A1Y1MQV5</accession>
<dbReference type="Gene3D" id="1.20.58.120">
    <property type="entry name" value="BAG domain"/>
    <property type="match status" value="1"/>
</dbReference>
<evidence type="ECO:0000259" key="1">
    <source>
        <dbReference type="PROSITE" id="PS51035"/>
    </source>
</evidence>
<dbReference type="GO" id="GO:0051087">
    <property type="term" value="F:protein-folding chaperone binding"/>
    <property type="evidence" value="ECO:0007669"/>
    <property type="project" value="InterPro"/>
</dbReference>
<name>A0A1Y1MQV5_PHOPY</name>
<evidence type="ECO:0000313" key="2">
    <source>
        <dbReference type="EMBL" id="JAV88062.1"/>
    </source>
</evidence>
<reference evidence="2" key="1">
    <citation type="journal article" date="2016" name="Sci. Rep.">
        <title>Molecular characterization of firefly nuptial gifts: a multi-omics approach sheds light on postcopulatory sexual selection.</title>
        <authorList>
            <person name="Al-Wathiqui N."/>
            <person name="Fallon T.R."/>
            <person name="South A."/>
            <person name="Weng J.K."/>
            <person name="Lewis S.M."/>
        </authorList>
    </citation>
    <scope>NUCLEOTIDE SEQUENCE</scope>
</reference>
<dbReference type="EMBL" id="GEZM01024016">
    <property type="protein sequence ID" value="JAV88062.1"/>
    <property type="molecule type" value="Transcribed_RNA"/>
</dbReference>
<protein>
    <recommendedName>
        <fullName evidence="1">BAG domain-containing protein</fullName>
    </recommendedName>
</protein>
<sequence>MMVATVLLGYSFQVALVEYSLQVRQWPEVFANVVKVEVSWPFFLLTLIQHMMLFDRCVPMRLSNASCNKDNSNQCFISVRGRDKNKLQHVQTAKNPQPVKQTERPSPITSFIYKQFKVPVSLATTSKYRAKERPQSAFAGNRPTHSSEGRKMDIKHTTMLTNLAASYYEKFHLNQGTNDRNAKSKVRPWTGKGRLNENVINAALNKLKILESATDNRNRNDSDFVCIKKSGLCSDSDDSFSTSQFDNLEFEGDYHPFRCKSLHNRRTPEKTERSTSFTVNNTIEVATLTDFEGTTKTPAKSAIPIKRGTTKTTGPQSLEQKIKHIVDEVSGLEDEIANFSGLVSDDRDYIFMEEVMMRNLIKLDNLNIDNMDSRMLRKQAIQLIQKLMNRLQQKLHDNIDLDISQSQKVKC</sequence>
<proteinExistence type="predicted"/>
<dbReference type="SMART" id="SM00264">
    <property type="entry name" value="BAG"/>
    <property type="match status" value="1"/>
</dbReference>
<dbReference type="SUPFAM" id="SSF63491">
    <property type="entry name" value="BAG domain"/>
    <property type="match status" value="1"/>
</dbReference>
<organism evidence="2">
    <name type="scientific">Photinus pyralis</name>
    <name type="common">Common eastern firefly</name>
    <name type="synonym">Lampyris pyralis</name>
    <dbReference type="NCBI Taxonomy" id="7054"/>
    <lineage>
        <taxon>Eukaryota</taxon>
        <taxon>Metazoa</taxon>
        <taxon>Ecdysozoa</taxon>
        <taxon>Arthropoda</taxon>
        <taxon>Hexapoda</taxon>
        <taxon>Insecta</taxon>
        <taxon>Pterygota</taxon>
        <taxon>Neoptera</taxon>
        <taxon>Endopterygota</taxon>
        <taxon>Coleoptera</taxon>
        <taxon>Polyphaga</taxon>
        <taxon>Elateriformia</taxon>
        <taxon>Elateroidea</taxon>
        <taxon>Lampyridae</taxon>
        <taxon>Lampyrinae</taxon>
        <taxon>Photinus</taxon>
    </lineage>
</organism>
<dbReference type="Pfam" id="PF02179">
    <property type="entry name" value="BAG"/>
    <property type="match status" value="1"/>
</dbReference>
<feature type="domain" description="BAG" evidence="1">
    <location>
        <begin position="321"/>
        <end position="395"/>
    </location>
</feature>
<dbReference type="InterPro" id="IPR036533">
    <property type="entry name" value="BAG_dom_sf"/>
</dbReference>
<dbReference type="PROSITE" id="PS51035">
    <property type="entry name" value="BAG"/>
    <property type="match status" value="1"/>
</dbReference>